<keyword evidence="5" id="KW-1185">Reference proteome</keyword>
<dbReference type="Pfam" id="PF06032">
    <property type="entry name" value="S-Me-THD_N"/>
    <property type="match status" value="1"/>
</dbReference>
<dbReference type="InterPro" id="IPR010318">
    <property type="entry name" value="S-Me-THD_N"/>
</dbReference>
<accession>A0AAN9UKN6</accession>
<feature type="domain" description="S-Me-THD-like C-terminal" evidence="3">
    <location>
        <begin position="80"/>
        <end position="292"/>
    </location>
</feature>
<gene>
    <name evidence="4" type="ORF">SLS62_008247</name>
</gene>
<dbReference type="AlphaFoldDB" id="A0AAN9UKN6"/>
<feature type="region of interest" description="Disordered" evidence="1">
    <location>
        <begin position="181"/>
        <end position="202"/>
    </location>
</feature>
<dbReference type="PANTHER" id="PTHR11365:SF10">
    <property type="entry name" value="HYDANTOINASE_OXOPROLINASE"/>
    <property type="match status" value="1"/>
</dbReference>
<organism evidence="4 5">
    <name type="scientific">Diatrype stigma</name>
    <dbReference type="NCBI Taxonomy" id="117547"/>
    <lineage>
        <taxon>Eukaryota</taxon>
        <taxon>Fungi</taxon>
        <taxon>Dikarya</taxon>
        <taxon>Ascomycota</taxon>
        <taxon>Pezizomycotina</taxon>
        <taxon>Sordariomycetes</taxon>
        <taxon>Xylariomycetidae</taxon>
        <taxon>Xylariales</taxon>
        <taxon>Diatrypaceae</taxon>
        <taxon>Diatrype</taxon>
    </lineage>
</organism>
<sequence>MESQVELYKYLKVKPNAVISLEIGGGNGLQGLILGASTNMDIPTIDGDWMGRAYPVSNQTTPVVYEKKAMMFMMKAKTELDVERAFRAALSQMGSHVGCAKGPVSGANTKSWVVENTISLSWRIGRAVALCICQNSIDTVAESIIGEVGGSASAKVLFKGKIVGVERVTRMGHAYGEVIIEATTPEDGSPQSTQAKPRGPTEKLKIPFKNENILATKIDSSGEEQIIAMVPDLITVLDAQNGEALGTQEYRYGLLVTVLGITASEKWTSTERGIEIGGPKGFGINDLDYVPLGKFEKPRSVIDEYNTT</sequence>
<name>A0AAN9UKN6_9PEZI</name>
<evidence type="ECO:0000259" key="3">
    <source>
        <dbReference type="Pfam" id="PF20906"/>
    </source>
</evidence>
<protein>
    <submittedName>
        <fullName evidence="4">Uncharacterized protein</fullName>
    </submittedName>
</protein>
<dbReference type="Gene3D" id="3.40.1610.10">
    <property type="entry name" value="CV3147-like domain"/>
    <property type="match status" value="1"/>
</dbReference>
<proteinExistence type="predicted"/>
<evidence type="ECO:0000259" key="2">
    <source>
        <dbReference type="Pfam" id="PF06032"/>
    </source>
</evidence>
<dbReference type="Gene3D" id="2.40.390.10">
    <property type="entry name" value="CV3147-like"/>
    <property type="match status" value="1"/>
</dbReference>
<dbReference type="InterPro" id="IPR024071">
    <property type="entry name" value="S-Me-THD_C_sf"/>
</dbReference>
<dbReference type="PANTHER" id="PTHR11365">
    <property type="entry name" value="5-OXOPROLINASE RELATED"/>
    <property type="match status" value="1"/>
</dbReference>
<evidence type="ECO:0000256" key="1">
    <source>
        <dbReference type="SAM" id="MobiDB-lite"/>
    </source>
</evidence>
<dbReference type="SUPFAM" id="SSF160991">
    <property type="entry name" value="CV3147-like"/>
    <property type="match status" value="1"/>
</dbReference>
<dbReference type="EMBL" id="JAKJXP020000075">
    <property type="protein sequence ID" value="KAK7749278.1"/>
    <property type="molecule type" value="Genomic_DNA"/>
</dbReference>
<reference evidence="4 5" key="1">
    <citation type="submission" date="2024-02" db="EMBL/GenBank/DDBJ databases">
        <title>De novo assembly and annotation of 12 fungi associated with fruit tree decline syndrome in Ontario, Canada.</title>
        <authorList>
            <person name="Sulman M."/>
            <person name="Ellouze W."/>
            <person name="Ilyukhin E."/>
        </authorList>
    </citation>
    <scope>NUCLEOTIDE SEQUENCE [LARGE SCALE GENOMIC DNA]</scope>
    <source>
        <strain evidence="4 5">M11/M66-122</strain>
    </source>
</reference>
<dbReference type="GO" id="GO:0016787">
    <property type="term" value="F:hydrolase activity"/>
    <property type="evidence" value="ECO:0007669"/>
    <property type="project" value="InterPro"/>
</dbReference>
<dbReference type="InterPro" id="IPR045079">
    <property type="entry name" value="Oxoprolinase-like"/>
</dbReference>
<feature type="domain" description="S-Me-THD N-terminal" evidence="2">
    <location>
        <begin position="4"/>
        <end position="74"/>
    </location>
</feature>
<comment type="caution">
    <text evidence="4">The sequence shown here is derived from an EMBL/GenBank/DDBJ whole genome shotgun (WGS) entry which is preliminary data.</text>
</comment>
<evidence type="ECO:0000313" key="4">
    <source>
        <dbReference type="EMBL" id="KAK7749278.1"/>
    </source>
</evidence>
<dbReference type="InterPro" id="IPR027479">
    <property type="entry name" value="S-Me-THD_N_sf"/>
</dbReference>
<dbReference type="Pfam" id="PF20906">
    <property type="entry name" value="S-Me-THD_C"/>
    <property type="match status" value="1"/>
</dbReference>
<evidence type="ECO:0000313" key="5">
    <source>
        <dbReference type="Proteomes" id="UP001320420"/>
    </source>
</evidence>
<dbReference type="InterPro" id="IPR048350">
    <property type="entry name" value="S-Me-THD-like_C"/>
</dbReference>
<dbReference type="Proteomes" id="UP001320420">
    <property type="component" value="Unassembled WGS sequence"/>
</dbReference>